<evidence type="ECO:0000313" key="1">
    <source>
        <dbReference type="EMBL" id="CAH2306165.1"/>
    </source>
</evidence>
<dbReference type="Proteomes" id="UP001295444">
    <property type="component" value="Chromosome 07"/>
</dbReference>
<dbReference type="EMBL" id="OW240918">
    <property type="protein sequence ID" value="CAH2306165.1"/>
    <property type="molecule type" value="Genomic_DNA"/>
</dbReference>
<gene>
    <name evidence="1" type="ORF">PECUL_23A036425</name>
</gene>
<organism evidence="1 2">
    <name type="scientific">Pelobates cultripes</name>
    <name type="common">Western spadefoot toad</name>
    <dbReference type="NCBI Taxonomy" id="61616"/>
    <lineage>
        <taxon>Eukaryota</taxon>
        <taxon>Metazoa</taxon>
        <taxon>Chordata</taxon>
        <taxon>Craniata</taxon>
        <taxon>Vertebrata</taxon>
        <taxon>Euteleostomi</taxon>
        <taxon>Amphibia</taxon>
        <taxon>Batrachia</taxon>
        <taxon>Anura</taxon>
        <taxon>Pelobatoidea</taxon>
        <taxon>Pelobatidae</taxon>
        <taxon>Pelobates</taxon>
    </lineage>
</organism>
<keyword evidence="2" id="KW-1185">Reference proteome</keyword>
<reference evidence="1" key="1">
    <citation type="submission" date="2022-03" db="EMBL/GenBank/DDBJ databases">
        <authorList>
            <person name="Alioto T."/>
            <person name="Alioto T."/>
            <person name="Gomez Garrido J."/>
        </authorList>
    </citation>
    <scope>NUCLEOTIDE SEQUENCE</scope>
</reference>
<accession>A0AAD1SMT6</accession>
<evidence type="ECO:0000313" key="2">
    <source>
        <dbReference type="Proteomes" id="UP001295444"/>
    </source>
</evidence>
<sequence>MEDPCTSDGLMKEFATRSLEALTDKLVATWPHTADQLRKEVTDLGTRTSHMEQKVREIASTYNELVVHVQALKGQEDFLETWMADTEERVEGTI</sequence>
<dbReference type="AlphaFoldDB" id="A0AAD1SMT6"/>
<proteinExistence type="predicted"/>
<name>A0AAD1SMT6_PELCU</name>
<dbReference type="SUPFAM" id="SSF46966">
    <property type="entry name" value="Spectrin repeat"/>
    <property type="match status" value="1"/>
</dbReference>
<protein>
    <submittedName>
        <fullName evidence="1">Uncharacterized protein</fullName>
    </submittedName>
</protein>